<organism evidence="3">
    <name type="scientific">Anopheles darlingi</name>
    <name type="common">Mosquito</name>
    <dbReference type="NCBI Taxonomy" id="43151"/>
    <lineage>
        <taxon>Eukaryota</taxon>
        <taxon>Metazoa</taxon>
        <taxon>Ecdysozoa</taxon>
        <taxon>Arthropoda</taxon>
        <taxon>Hexapoda</taxon>
        <taxon>Insecta</taxon>
        <taxon>Pterygota</taxon>
        <taxon>Neoptera</taxon>
        <taxon>Endopterygota</taxon>
        <taxon>Diptera</taxon>
        <taxon>Nematocera</taxon>
        <taxon>Culicoidea</taxon>
        <taxon>Culicidae</taxon>
        <taxon>Anophelinae</taxon>
        <taxon>Anopheles</taxon>
    </lineage>
</organism>
<dbReference type="AlphaFoldDB" id="A0A2M4DKK6"/>
<feature type="signal peptide" evidence="2">
    <location>
        <begin position="1"/>
        <end position="35"/>
    </location>
</feature>
<reference evidence="3" key="1">
    <citation type="submission" date="2018-01" db="EMBL/GenBank/DDBJ databases">
        <title>An insight into the sialome of Amazonian anophelines.</title>
        <authorList>
            <person name="Ribeiro J.M."/>
            <person name="Scarpassa V."/>
            <person name="Calvo E."/>
        </authorList>
    </citation>
    <scope>NUCLEOTIDE SEQUENCE</scope>
</reference>
<dbReference type="EMBL" id="GGFL01013899">
    <property type="protein sequence ID" value="MBW78077.1"/>
    <property type="molecule type" value="Transcribed_RNA"/>
</dbReference>
<proteinExistence type="predicted"/>
<feature type="chain" id="PRO_5014941312" evidence="2">
    <location>
        <begin position="36"/>
        <end position="77"/>
    </location>
</feature>
<evidence type="ECO:0000256" key="2">
    <source>
        <dbReference type="SAM" id="SignalP"/>
    </source>
</evidence>
<feature type="region of interest" description="Disordered" evidence="1">
    <location>
        <begin position="49"/>
        <end position="77"/>
    </location>
</feature>
<evidence type="ECO:0000256" key="1">
    <source>
        <dbReference type="SAM" id="MobiDB-lite"/>
    </source>
</evidence>
<protein>
    <submittedName>
        <fullName evidence="3">Putative secreted protein</fullName>
    </submittedName>
</protein>
<accession>A0A2M4DKK6</accession>
<evidence type="ECO:0000313" key="3">
    <source>
        <dbReference type="EMBL" id="MBW78077.1"/>
    </source>
</evidence>
<keyword evidence="2" id="KW-0732">Signal</keyword>
<sequence>MIHHDRVVPHNHLAIRSRSCVHLVVLLLLHGSVAAHRRCDRMARSVPPLEALHLPPPPPVDPNGGTIYPSGRPSDRR</sequence>
<name>A0A2M4DKK6_ANODA</name>